<keyword evidence="4 7" id="KW-0808">Transferase</keyword>
<dbReference type="Pfam" id="PF04072">
    <property type="entry name" value="LCM"/>
    <property type="match status" value="1"/>
</dbReference>
<dbReference type="STRING" id="310782.SAMN05216499_11747"/>
<evidence type="ECO:0000256" key="5">
    <source>
        <dbReference type="ARBA" id="ARBA00022691"/>
    </source>
</evidence>
<dbReference type="InterPro" id="IPR011610">
    <property type="entry name" value="SAM_mthyl_Trfase_ML2640-like"/>
</dbReference>
<evidence type="ECO:0000256" key="1">
    <source>
        <dbReference type="ARBA" id="ARBA00003907"/>
    </source>
</evidence>
<evidence type="ECO:0000313" key="7">
    <source>
        <dbReference type="EMBL" id="SHM96175.1"/>
    </source>
</evidence>
<name>A0A1M7MZR7_9ACTN</name>
<dbReference type="AlphaFoldDB" id="A0A1M7MZR7"/>
<dbReference type="InterPro" id="IPR029063">
    <property type="entry name" value="SAM-dependent_MTases_sf"/>
</dbReference>
<evidence type="ECO:0000256" key="4">
    <source>
        <dbReference type="ARBA" id="ARBA00022679"/>
    </source>
</evidence>
<dbReference type="GO" id="GO:0008168">
    <property type="term" value="F:methyltransferase activity"/>
    <property type="evidence" value="ECO:0007669"/>
    <property type="project" value="UniProtKB-UniRule"/>
</dbReference>
<gene>
    <name evidence="7" type="ORF">SAMN05216499_11747</name>
</gene>
<dbReference type="InterPro" id="IPR007213">
    <property type="entry name" value="Ppm1/Ppm2/Tcmp"/>
</dbReference>
<dbReference type="Gene3D" id="3.40.50.150">
    <property type="entry name" value="Vaccinia Virus protein VP39"/>
    <property type="match status" value="1"/>
</dbReference>
<dbReference type="RefSeq" id="WP_265737172.1">
    <property type="nucleotide sequence ID" value="NZ_FRBI01000017.1"/>
</dbReference>
<dbReference type="SUPFAM" id="SSF53335">
    <property type="entry name" value="S-adenosyl-L-methionine-dependent methyltransferases"/>
    <property type="match status" value="1"/>
</dbReference>
<dbReference type="EMBL" id="FRBI01000017">
    <property type="protein sequence ID" value="SHM96175.1"/>
    <property type="molecule type" value="Genomic_DNA"/>
</dbReference>
<comment type="similarity">
    <text evidence="2 6">Belongs to the UPF0677 family.</text>
</comment>
<keyword evidence="3 6" id="KW-0489">Methyltransferase</keyword>
<keyword evidence="5 6" id="KW-0949">S-adenosyl-L-methionine</keyword>
<comment type="function">
    <text evidence="1 6">Exhibits S-adenosyl-L-methionine-dependent methyltransferase activity.</text>
</comment>
<dbReference type="Proteomes" id="UP000184111">
    <property type="component" value="Unassembled WGS sequence"/>
</dbReference>
<dbReference type="PANTHER" id="PTHR43619">
    <property type="entry name" value="S-ADENOSYL-L-METHIONINE-DEPENDENT METHYLTRANSFERASE YKTD-RELATED"/>
    <property type="match status" value="1"/>
</dbReference>
<keyword evidence="8" id="KW-1185">Reference proteome</keyword>
<dbReference type="EC" id="2.1.1.-" evidence="6"/>
<evidence type="ECO:0000313" key="8">
    <source>
        <dbReference type="Proteomes" id="UP000184111"/>
    </source>
</evidence>
<dbReference type="PANTHER" id="PTHR43619:SF2">
    <property type="entry name" value="S-ADENOSYL-L-METHIONINE-DEPENDENT METHYLTRANSFERASES SUPERFAMILY PROTEIN"/>
    <property type="match status" value="1"/>
</dbReference>
<proteinExistence type="inferred from homology"/>
<evidence type="ECO:0000256" key="3">
    <source>
        <dbReference type="ARBA" id="ARBA00022603"/>
    </source>
</evidence>
<reference evidence="7 8" key="1">
    <citation type="submission" date="2016-11" db="EMBL/GenBank/DDBJ databases">
        <authorList>
            <person name="Jaros S."/>
            <person name="Januszkiewicz K."/>
            <person name="Wedrychowicz H."/>
        </authorList>
    </citation>
    <scope>NUCLEOTIDE SEQUENCE [LARGE SCALE GENOMIC DNA]</scope>
    <source>
        <strain evidence="7 8">CGMCC 4.2025</strain>
    </source>
</reference>
<evidence type="ECO:0000256" key="2">
    <source>
        <dbReference type="ARBA" id="ARBA00008138"/>
    </source>
</evidence>
<dbReference type="NCBIfam" id="TIGR00027">
    <property type="entry name" value="mthyl_TIGR00027"/>
    <property type="match status" value="1"/>
</dbReference>
<accession>A0A1M7MZR7</accession>
<evidence type="ECO:0000256" key="6">
    <source>
        <dbReference type="RuleBase" id="RU362030"/>
    </source>
</evidence>
<protein>
    <recommendedName>
        <fullName evidence="6">S-adenosyl-L-methionine-dependent methyltransferase</fullName>
        <ecNumber evidence="6">2.1.1.-</ecNumber>
    </recommendedName>
</protein>
<organism evidence="7 8">
    <name type="scientific">Actinacidiphila paucisporea</name>
    <dbReference type="NCBI Taxonomy" id="310782"/>
    <lineage>
        <taxon>Bacteria</taxon>
        <taxon>Bacillati</taxon>
        <taxon>Actinomycetota</taxon>
        <taxon>Actinomycetes</taxon>
        <taxon>Kitasatosporales</taxon>
        <taxon>Streptomycetaceae</taxon>
        <taxon>Actinacidiphila</taxon>
    </lineage>
</organism>
<dbReference type="GO" id="GO:0032259">
    <property type="term" value="P:methylation"/>
    <property type="evidence" value="ECO:0007669"/>
    <property type="project" value="UniProtKB-KW"/>
</dbReference>
<sequence>MNLDAVGRTALVTAAMRAAETARTDAIHRDPYAAALAGDLGPALLAELLAAGPGGSGASGRRAVNAIRTRFFDRCLSAAAREPGMRQVVVAGAGMDSRAYRMAWPEGVRYFEVDRPPVLDYKRQRLAGQPPRADRRAVPADLASPSWPDALTGAGYRPDRPSAWLLEGLLFYLPEPAVHRVLDQIADLSAPGSLIAADLVNAAALAMPGQRALLDVFAGWGCPWLFGCDEPEVLFARHGFKADVTQPGEAGADFGRWPDPVPPRDLAEDVYRVFLVTGRRHG</sequence>